<dbReference type="Proteomes" id="UP000601435">
    <property type="component" value="Unassembled WGS sequence"/>
</dbReference>
<protein>
    <submittedName>
        <fullName evidence="3">GIP protein</fullName>
    </submittedName>
</protein>
<comment type="caution">
    <text evidence="3">The sequence shown here is derived from an EMBL/GenBank/DDBJ whole genome shotgun (WGS) entry which is preliminary data.</text>
</comment>
<keyword evidence="4" id="KW-1185">Reference proteome</keyword>
<evidence type="ECO:0000313" key="4">
    <source>
        <dbReference type="Proteomes" id="UP000601435"/>
    </source>
</evidence>
<dbReference type="InterPro" id="IPR036361">
    <property type="entry name" value="SAP_dom_sf"/>
</dbReference>
<feature type="domain" description="SAP" evidence="2">
    <location>
        <begin position="191"/>
        <end position="225"/>
    </location>
</feature>
<dbReference type="SUPFAM" id="SSF68906">
    <property type="entry name" value="SAP domain"/>
    <property type="match status" value="1"/>
</dbReference>
<feature type="compositionally biased region" description="Basic and acidic residues" evidence="1">
    <location>
        <begin position="126"/>
        <end position="147"/>
    </location>
</feature>
<feature type="region of interest" description="Disordered" evidence="1">
    <location>
        <begin position="124"/>
        <end position="158"/>
    </location>
</feature>
<dbReference type="Pfam" id="PF02037">
    <property type="entry name" value="SAP"/>
    <property type="match status" value="1"/>
</dbReference>
<dbReference type="InterPro" id="IPR003034">
    <property type="entry name" value="SAP_dom"/>
</dbReference>
<sequence length="274" mass="31041">MQLADLSTKMQSKLRLHQLLQLWGFVGFATNVLQEMKLKILAALMVLAQCICPARAQANETKENPSLSKKVAQGEETGAGVPVRISCCKERDCNYNQGSGSYEFGEEEKYQDKKPLLHSHSPYDSAYDKGFHPSEDDEHYKDSEYSSRSRSTAKPAGATSKLFSGIGEALLPRSTRLDESEERFRVCKDTLQLMTCEDLKSALRLEGMPVSGVKGDLTERLVHKLVASDVTSKQLRYVLYLWRLKSLNFKCKLRWEDINSKCRISMWISAWKDA</sequence>
<organism evidence="3 4">
    <name type="scientific">Symbiodinium necroappetens</name>
    <dbReference type="NCBI Taxonomy" id="1628268"/>
    <lineage>
        <taxon>Eukaryota</taxon>
        <taxon>Sar</taxon>
        <taxon>Alveolata</taxon>
        <taxon>Dinophyceae</taxon>
        <taxon>Suessiales</taxon>
        <taxon>Symbiodiniaceae</taxon>
        <taxon>Symbiodinium</taxon>
    </lineage>
</organism>
<name>A0A813CKG8_9DINO</name>
<dbReference type="SMART" id="SM00513">
    <property type="entry name" value="SAP"/>
    <property type="match status" value="1"/>
</dbReference>
<proteinExistence type="predicted"/>
<evidence type="ECO:0000259" key="2">
    <source>
        <dbReference type="PROSITE" id="PS50800"/>
    </source>
</evidence>
<dbReference type="Gene3D" id="1.10.720.30">
    <property type="entry name" value="SAP domain"/>
    <property type="match status" value="1"/>
</dbReference>
<reference evidence="3" key="1">
    <citation type="submission" date="2021-02" db="EMBL/GenBank/DDBJ databases">
        <authorList>
            <person name="Dougan E. K."/>
            <person name="Rhodes N."/>
            <person name="Thang M."/>
            <person name="Chan C."/>
        </authorList>
    </citation>
    <scope>NUCLEOTIDE SEQUENCE</scope>
</reference>
<evidence type="ECO:0000256" key="1">
    <source>
        <dbReference type="SAM" id="MobiDB-lite"/>
    </source>
</evidence>
<evidence type="ECO:0000313" key="3">
    <source>
        <dbReference type="EMBL" id="CAE7942900.1"/>
    </source>
</evidence>
<dbReference type="EMBL" id="CAJNJA010097968">
    <property type="protein sequence ID" value="CAE7942900.1"/>
    <property type="molecule type" value="Genomic_DNA"/>
</dbReference>
<dbReference type="OrthoDB" id="197676at2759"/>
<accession>A0A813CKG8</accession>
<gene>
    <name evidence="3" type="primary">GIP</name>
    <name evidence="3" type="ORF">SNEC2469_LOCUS34843</name>
</gene>
<dbReference type="AlphaFoldDB" id="A0A813CKG8"/>
<dbReference type="PROSITE" id="PS50800">
    <property type="entry name" value="SAP"/>
    <property type="match status" value="1"/>
</dbReference>